<comment type="domain">
    <text evidence="6">The N-terminal region contains the highly conserved SGGXDS motif, predicted to be a P-loop motif involved in ATP binding.</text>
</comment>
<dbReference type="InterPro" id="IPR014729">
    <property type="entry name" value="Rossmann-like_a/b/a_fold"/>
</dbReference>
<dbReference type="Pfam" id="PF01171">
    <property type="entry name" value="ATP_bind_3"/>
    <property type="match status" value="1"/>
</dbReference>
<dbReference type="GO" id="GO:0032267">
    <property type="term" value="F:tRNA(Ile)-lysidine synthase activity"/>
    <property type="evidence" value="ECO:0007669"/>
    <property type="project" value="UniProtKB-EC"/>
</dbReference>
<dbReference type="Gene3D" id="3.40.50.620">
    <property type="entry name" value="HUPs"/>
    <property type="match status" value="1"/>
</dbReference>
<accession>A0A511B370</accession>
<dbReference type="NCBIfam" id="TIGR02432">
    <property type="entry name" value="lysidine_TilS_N"/>
    <property type="match status" value="1"/>
</dbReference>
<gene>
    <name evidence="6 8" type="primary">tilS</name>
    <name evidence="8" type="ORF">GKA01_00860</name>
</gene>
<dbReference type="CDD" id="cd01992">
    <property type="entry name" value="TilS_N"/>
    <property type="match status" value="1"/>
</dbReference>
<protein>
    <recommendedName>
        <fullName evidence="6">tRNA(Ile)-lysidine synthase</fullName>
        <ecNumber evidence="6">6.3.4.19</ecNumber>
    </recommendedName>
    <alternativeName>
        <fullName evidence="6">tRNA(Ile)-2-lysyl-cytidine synthase</fullName>
    </alternativeName>
    <alternativeName>
        <fullName evidence="6">tRNA(Ile)-lysidine synthetase</fullName>
    </alternativeName>
</protein>
<dbReference type="SUPFAM" id="SSF52402">
    <property type="entry name" value="Adenine nucleotide alpha hydrolases-like"/>
    <property type="match status" value="1"/>
</dbReference>
<dbReference type="PANTHER" id="PTHR43033:SF5">
    <property type="entry name" value="TRNA(ILE)-LYSIDINE SYNTHETASE"/>
    <property type="match status" value="1"/>
</dbReference>
<evidence type="ECO:0000313" key="9">
    <source>
        <dbReference type="Proteomes" id="UP000321079"/>
    </source>
</evidence>
<evidence type="ECO:0000256" key="5">
    <source>
        <dbReference type="ARBA" id="ARBA00048539"/>
    </source>
</evidence>
<organism evidence="8 9">
    <name type="scientific">Gluconobacter kanchanaburiensis NBRC 103587</name>
    <dbReference type="NCBI Taxonomy" id="1307948"/>
    <lineage>
        <taxon>Bacteria</taxon>
        <taxon>Pseudomonadati</taxon>
        <taxon>Pseudomonadota</taxon>
        <taxon>Alphaproteobacteria</taxon>
        <taxon>Acetobacterales</taxon>
        <taxon>Acetobacteraceae</taxon>
        <taxon>Gluconobacter</taxon>
    </lineage>
</organism>
<feature type="domain" description="tRNA(Ile)-lysidine/2-thiocytidine synthase N-terminal" evidence="7">
    <location>
        <begin position="37"/>
        <end position="209"/>
    </location>
</feature>
<dbReference type="EC" id="6.3.4.19" evidence="6"/>
<sequence>MTSESLDSARIIGAGEFAALMMPLGSWPPDMEAAPVGLAVSGGADSMALAFLARRWRRNVVAFVVDHGLRPASASEACLTVGRLKQMGIKAHLLKLPPFARGRIQERAREARFAALEDACVTEGCLDLLIAHHAADQEETVWMRSLRASGPAGLSGIKAVSIRGRIRIVRPLLSLSPQRLRTTLRAGGLPWLEDPSNTNRRFERVRWRQDLTPPQRQQAAFLQAGAVKERLCLEARLAADLACYVTWYPEGWVSLERDGVCEESLSALLRLVSGGSYRPSREAVHQLIKQGHGTLLGVRMRPAGRFGNGVILFREERAVSGPVRVRAGAVWDGRWRLLGADYPQGSEIAALGDAASRSDRQRRDIPAAVLRTLPGIWHDGRLISCPHFGNGPEVAGFVWAVGVPVTGENPQIV</sequence>
<evidence type="ECO:0000256" key="2">
    <source>
        <dbReference type="ARBA" id="ARBA00022694"/>
    </source>
</evidence>
<dbReference type="EMBL" id="BJVA01000001">
    <property type="protein sequence ID" value="GEK94889.1"/>
    <property type="molecule type" value="Genomic_DNA"/>
</dbReference>
<evidence type="ECO:0000256" key="4">
    <source>
        <dbReference type="ARBA" id="ARBA00022840"/>
    </source>
</evidence>
<feature type="binding site" evidence="6">
    <location>
        <begin position="41"/>
        <end position="46"/>
    </location>
    <ligand>
        <name>ATP</name>
        <dbReference type="ChEBI" id="CHEBI:30616"/>
    </ligand>
</feature>
<evidence type="ECO:0000256" key="1">
    <source>
        <dbReference type="ARBA" id="ARBA00022598"/>
    </source>
</evidence>
<keyword evidence="6" id="KW-0963">Cytoplasm</keyword>
<evidence type="ECO:0000313" key="8">
    <source>
        <dbReference type="EMBL" id="GEK94889.1"/>
    </source>
</evidence>
<dbReference type="PANTHER" id="PTHR43033">
    <property type="entry name" value="TRNA(ILE)-LYSIDINE SYNTHASE-RELATED"/>
    <property type="match status" value="1"/>
</dbReference>
<keyword evidence="9" id="KW-1185">Reference proteome</keyword>
<dbReference type="AlphaFoldDB" id="A0A511B370"/>
<keyword evidence="4 6" id="KW-0067">ATP-binding</keyword>
<evidence type="ECO:0000259" key="7">
    <source>
        <dbReference type="Pfam" id="PF01171"/>
    </source>
</evidence>
<evidence type="ECO:0000256" key="6">
    <source>
        <dbReference type="HAMAP-Rule" id="MF_01161"/>
    </source>
</evidence>
<comment type="caution">
    <text evidence="8">The sequence shown here is derived from an EMBL/GenBank/DDBJ whole genome shotgun (WGS) entry which is preliminary data.</text>
</comment>
<dbReference type="InterPro" id="IPR011063">
    <property type="entry name" value="TilS/TtcA_N"/>
</dbReference>
<comment type="function">
    <text evidence="6">Ligates lysine onto the cytidine present at position 34 of the AUA codon-specific tRNA(Ile) that contains the anticodon CAU, in an ATP-dependent manner. Cytidine is converted to lysidine, thus changing the amino acid specificity of the tRNA from methionine to isoleucine.</text>
</comment>
<comment type="similarity">
    <text evidence="6">Belongs to the tRNA(Ile)-lysidine synthase family.</text>
</comment>
<reference evidence="8 9" key="1">
    <citation type="submission" date="2019-07" db="EMBL/GenBank/DDBJ databases">
        <title>Whole genome shotgun sequence of Gluconobacter kanchanaburiensis NBRC 103587.</title>
        <authorList>
            <person name="Hosoyama A."/>
            <person name="Uohara A."/>
            <person name="Ohji S."/>
            <person name="Ichikawa N."/>
        </authorList>
    </citation>
    <scope>NUCLEOTIDE SEQUENCE [LARGE SCALE GENOMIC DNA]</scope>
    <source>
        <strain evidence="8 9">NBRC 103587</strain>
    </source>
</reference>
<dbReference type="GO" id="GO:0005524">
    <property type="term" value="F:ATP binding"/>
    <property type="evidence" value="ECO:0007669"/>
    <property type="project" value="UniProtKB-UniRule"/>
</dbReference>
<evidence type="ECO:0000256" key="3">
    <source>
        <dbReference type="ARBA" id="ARBA00022741"/>
    </source>
</evidence>
<dbReference type="GO" id="GO:0006400">
    <property type="term" value="P:tRNA modification"/>
    <property type="evidence" value="ECO:0007669"/>
    <property type="project" value="UniProtKB-UniRule"/>
</dbReference>
<dbReference type="RefSeq" id="WP_228119734.1">
    <property type="nucleotide sequence ID" value="NZ_BARK01000019.1"/>
</dbReference>
<dbReference type="HAMAP" id="MF_01161">
    <property type="entry name" value="tRNA_Ile_lys_synt"/>
    <property type="match status" value="1"/>
</dbReference>
<dbReference type="Proteomes" id="UP000321079">
    <property type="component" value="Unassembled WGS sequence"/>
</dbReference>
<dbReference type="InterPro" id="IPR012094">
    <property type="entry name" value="tRNA_Ile_lys_synt"/>
</dbReference>
<dbReference type="InterPro" id="IPR012795">
    <property type="entry name" value="tRNA_Ile_lys_synt_N"/>
</dbReference>
<keyword evidence="1 6" id="KW-0436">Ligase</keyword>
<comment type="catalytic activity">
    <reaction evidence="5 6">
        <text>cytidine(34) in tRNA(Ile2) + L-lysine + ATP = lysidine(34) in tRNA(Ile2) + AMP + diphosphate + H(+)</text>
        <dbReference type="Rhea" id="RHEA:43744"/>
        <dbReference type="Rhea" id="RHEA-COMP:10625"/>
        <dbReference type="Rhea" id="RHEA-COMP:10670"/>
        <dbReference type="ChEBI" id="CHEBI:15378"/>
        <dbReference type="ChEBI" id="CHEBI:30616"/>
        <dbReference type="ChEBI" id="CHEBI:32551"/>
        <dbReference type="ChEBI" id="CHEBI:33019"/>
        <dbReference type="ChEBI" id="CHEBI:82748"/>
        <dbReference type="ChEBI" id="CHEBI:83665"/>
        <dbReference type="ChEBI" id="CHEBI:456215"/>
        <dbReference type="EC" id="6.3.4.19"/>
    </reaction>
</comment>
<dbReference type="GO" id="GO:0005737">
    <property type="term" value="C:cytoplasm"/>
    <property type="evidence" value="ECO:0007669"/>
    <property type="project" value="UniProtKB-SubCell"/>
</dbReference>
<keyword evidence="3 6" id="KW-0547">Nucleotide-binding</keyword>
<proteinExistence type="inferred from homology"/>
<keyword evidence="2 6" id="KW-0819">tRNA processing</keyword>
<name>A0A511B370_9PROT</name>
<comment type="subcellular location">
    <subcellularLocation>
        <location evidence="6">Cytoplasm</location>
    </subcellularLocation>
</comment>